<gene>
    <name evidence="3" type="ORF">CTEN210_15750</name>
</gene>
<feature type="region of interest" description="Disordered" evidence="1">
    <location>
        <begin position="1"/>
        <end position="27"/>
    </location>
</feature>
<comment type="caution">
    <text evidence="3">The sequence shown here is derived from an EMBL/GenBank/DDBJ whole genome shotgun (WGS) entry which is preliminary data.</text>
</comment>
<feature type="compositionally biased region" description="Polar residues" evidence="1">
    <location>
        <begin position="264"/>
        <end position="279"/>
    </location>
</feature>
<feature type="compositionally biased region" description="Basic and acidic residues" evidence="1">
    <location>
        <begin position="318"/>
        <end position="331"/>
    </location>
</feature>
<feature type="compositionally biased region" description="Low complexity" evidence="1">
    <location>
        <begin position="7"/>
        <end position="19"/>
    </location>
</feature>
<organism evidence="3 4">
    <name type="scientific">Chaetoceros tenuissimus</name>
    <dbReference type="NCBI Taxonomy" id="426638"/>
    <lineage>
        <taxon>Eukaryota</taxon>
        <taxon>Sar</taxon>
        <taxon>Stramenopiles</taxon>
        <taxon>Ochrophyta</taxon>
        <taxon>Bacillariophyta</taxon>
        <taxon>Coscinodiscophyceae</taxon>
        <taxon>Chaetocerotophycidae</taxon>
        <taxon>Chaetocerotales</taxon>
        <taxon>Chaetocerotaceae</taxon>
        <taxon>Chaetoceros</taxon>
    </lineage>
</organism>
<dbReference type="InterPro" id="IPR024771">
    <property type="entry name" value="SUZ"/>
</dbReference>
<evidence type="ECO:0000313" key="3">
    <source>
        <dbReference type="EMBL" id="GFH59274.1"/>
    </source>
</evidence>
<accession>A0AAD3D7K0</accession>
<feature type="region of interest" description="Disordered" evidence="1">
    <location>
        <begin position="465"/>
        <end position="517"/>
    </location>
</feature>
<dbReference type="Proteomes" id="UP001054902">
    <property type="component" value="Unassembled WGS sequence"/>
</dbReference>
<dbReference type="EMBL" id="BLLK01000062">
    <property type="protein sequence ID" value="GFH59274.1"/>
    <property type="molecule type" value="Genomic_DNA"/>
</dbReference>
<feature type="compositionally biased region" description="Polar residues" evidence="1">
    <location>
        <begin position="375"/>
        <end position="387"/>
    </location>
</feature>
<dbReference type="SUPFAM" id="SSF82708">
    <property type="entry name" value="R3H domain"/>
    <property type="match status" value="1"/>
</dbReference>
<dbReference type="PROSITE" id="PS51673">
    <property type="entry name" value="SUZ"/>
    <property type="match status" value="1"/>
</dbReference>
<reference evidence="3 4" key="1">
    <citation type="journal article" date="2021" name="Sci. Rep.">
        <title>The genome of the diatom Chaetoceros tenuissimus carries an ancient integrated fragment of an extant virus.</title>
        <authorList>
            <person name="Hongo Y."/>
            <person name="Kimura K."/>
            <person name="Takaki Y."/>
            <person name="Yoshida Y."/>
            <person name="Baba S."/>
            <person name="Kobayashi G."/>
            <person name="Nagasaki K."/>
            <person name="Hano T."/>
            <person name="Tomaru Y."/>
        </authorList>
    </citation>
    <scope>NUCLEOTIDE SEQUENCE [LARGE SCALE GENOMIC DNA]</scope>
    <source>
        <strain evidence="3 4">NIES-3715</strain>
    </source>
</reference>
<name>A0AAD3D7K0_9STRA</name>
<dbReference type="PANTHER" id="PTHR15672:SF8">
    <property type="entry name" value="PROTEIN ENCORE"/>
    <property type="match status" value="1"/>
</dbReference>
<feature type="compositionally biased region" description="Basic and acidic residues" evidence="1">
    <location>
        <begin position="502"/>
        <end position="517"/>
    </location>
</feature>
<evidence type="ECO:0000313" key="4">
    <source>
        <dbReference type="Proteomes" id="UP001054902"/>
    </source>
</evidence>
<dbReference type="InterPro" id="IPR036867">
    <property type="entry name" value="R3H_dom_sf"/>
</dbReference>
<dbReference type="InterPro" id="IPR051937">
    <property type="entry name" value="R3H_domain_containing"/>
</dbReference>
<dbReference type="Gene3D" id="3.30.1370.50">
    <property type="entry name" value="R3H-like domain"/>
    <property type="match status" value="1"/>
</dbReference>
<dbReference type="Pfam" id="PF12752">
    <property type="entry name" value="SUZ"/>
    <property type="match status" value="1"/>
</dbReference>
<feature type="region of interest" description="Disordered" evidence="1">
    <location>
        <begin position="264"/>
        <end position="401"/>
    </location>
</feature>
<feature type="domain" description="SUZ" evidence="2">
    <location>
        <begin position="263"/>
        <end position="338"/>
    </location>
</feature>
<dbReference type="PANTHER" id="PTHR15672">
    <property type="entry name" value="CAMP-REGULATED PHOSPHOPROTEIN 21 RELATED R3H DOMAIN CONTAINING PROTEIN"/>
    <property type="match status" value="1"/>
</dbReference>
<proteinExistence type="predicted"/>
<dbReference type="GO" id="GO:0003676">
    <property type="term" value="F:nucleic acid binding"/>
    <property type="evidence" value="ECO:0007669"/>
    <property type="project" value="InterPro"/>
</dbReference>
<sequence length="517" mass="56005">MDFPPITVVTTSATSSGGSRKPKKTTPSILIKKKENTTAPNVILQQPMSMPTSNIPVGSAAIVDSASMNVSGNADVKDVNDNEVDSALLSALRDKRERMALLRLEKNLIDFMNDKNCGYMDVGGSGNSVVIKGASNLDTESASLNGENDSATPLVTTGARNNMGADPTMNAGRQTSFQRLCLHRLADRFGIVREQAYASPIINNSGVNLANIQQQQLGLIRLIKTKDSRIPSTKLINLDLSQYDENIPQDRNGDSSVAVITDRLSNSNLQDSGHGSSTGKRSKKKDKVKIMKRSSTGSLGGSKDKNSKSNNSKRKGKKLSDKEKAYAEARARIFASETKDTSANNTPDNSEHADNDLKGASIGVAGDASDEKETPTSQDPLNGSQHQRGPFPAAVAGGAASKVTWRNRDQEAADPDFQRRHHPSMLQQIPMHYHTSYGVQTAHYPYQSSNNASDTQRNQAFFDGTSIPSTWNGQEFIPRGFENYNSNQTEESVHSSNASKGKAQEVDLSKEEFPALR</sequence>
<keyword evidence="4" id="KW-1185">Reference proteome</keyword>
<feature type="compositionally biased region" description="Basic residues" evidence="1">
    <location>
        <begin position="280"/>
        <end position="292"/>
    </location>
</feature>
<evidence type="ECO:0000256" key="1">
    <source>
        <dbReference type="SAM" id="MobiDB-lite"/>
    </source>
</evidence>
<evidence type="ECO:0000259" key="2">
    <source>
        <dbReference type="PROSITE" id="PS51673"/>
    </source>
</evidence>
<feature type="compositionally biased region" description="Polar residues" evidence="1">
    <location>
        <begin position="483"/>
        <end position="499"/>
    </location>
</feature>
<dbReference type="AlphaFoldDB" id="A0AAD3D7K0"/>
<protein>
    <recommendedName>
        <fullName evidence="2">SUZ domain-containing protein</fullName>
    </recommendedName>
</protein>